<evidence type="ECO:0000256" key="1">
    <source>
        <dbReference type="SAM" id="MobiDB-lite"/>
    </source>
</evidence>
<keyword evidence="2" id="KW-0732">Signal</keyword>
<dbReference type="EMBL" id="JACASF010000004">
    <property type="protein sequence ID" value="KAF6480620.1"/>
    <property type="molecule type" value="Genomic_DNA"/>
</dbReference>
<feature type="signal peptide" evidence="2">
    <location>
        <begin position="1"/>
        <end position="21"/>
    </location>
</feature>
<reference evidence="3 4" key="1">
    <citation type="journal article" date="2020" name="Nature">
        <title>Six reference-quality genomes reveal evolution of bat adaptations.</title>
        <authorList>
            <person name="Jebb D."/>
            <person name="Huang Z."/>
            <person name="Pippel M."/>
            <person name="Hughes G.M."/>
            <person name="Lavrichenko K."/>
            <person name="Devanna P."/>
            <person name="Winkler S."/>
            <person name="Jermiin L.S."/>
            <person name="Skirmuntt E.C."/>
            <person name="Katzourakis A."/>
            <person name="Burkitt-Gray L."/>
            <person name="Ray D.A."/>
            <person name="Sullivan K.A.M."/>
            <person name="Roscito J.G."/>
            <person name="Kirilenko B.M."/>
            <person name="Davalos L.M."/>
            <person name="Corthals A.P."/>
            <person name="Power M.L."/>
            <person name="Jones G."/>
            <person name="Ransome R.D."/>
            <person name="Dechmann D.K.N."/>
            <person name="Locatelli A.G."/>
            <person name="Puechmaille S.J."/>
            <person name="Fedrigo O."/>
            <person name="Jarvis E.D."/>
            <person name="Hiller M."/>
            <person name="Vernes S.C."/>
            <person name="Myers E.W."/>
            <person name="Teeling E.C."/>
        </authorList>
    </citation>
    <scope>NUCLEOTIDE SEQUENCE [LARGE SCALE GENOMIC DNA]</scope>
    <source>
        <strain evidence="3">MMolMol1</strain>
        <tissue evidence="3">Muscle</tissue>
    </source>
</reference>
<organism evidence="3 4">
    <name type="scientific">Molossus molossus</name>
    <name type="common">Pallas' mastiff bat</name>
    <name type="synonym">Vespertilio molossus</name>
    <dbReference type="NCBI Taxonomy" id="27622"/>
    <lineage>
        <taxon>Eukaryota</taxon>
        <taxon>Metazoa</taxon>
        <taxon>Chordata</taxon>
        <taxon>Craniata</taxon>
        <taxon>Vertebrata</taxon>
        <taxon>Euteleostomi</taxon>
        <taxon>Mammalia</taxon>
        <taxon>Eutheria</taxon>
        <taxon>Laurasiatheria</taxon>
        <taxon>Chiroptera</taxon>
        <taxon>Yangochiroptera</taxon>
        <taxon>Molossidae</taxon>
        <taxon>Molossus</taxon>
    </lineage>
</organism>
<dbReference type="Proteomes" id="UP000550707">
    <property type="component" value="Unassembled WGS sequence"/>
</dbReference>
<accession>A0A7J8I8N6</accession>
<feature type="chain" id="PRO_5029615118" evidence="2">
    <location>
        <begin position="22"/>
        <end position="121"/>
    </location>
</feature>
<sequence length="121" mass="12605">MSDFMTHIFQILFYVCVYVTAGELARLGSSVLCRHRELGSNPSSVVQPAECGALGLTEQPCPVSAQPGSQGALPPSGLRPPGPTSGLPRKEGALPRTKLVAAHGLGSQEAGSAMSLDEKIY</sequence>
<comment type="caution">
    <text evidence="3">The sequence shown here is derived from an EMBL/GenBank/DDBJ whole genome shotgun (WGS) entry which is preliminary data.</text>
</comment>
<dbReference type="AlphaFoldDB" id="A0A7J8I8N6"/>
<dbReference type="InParanoid" id="A0A7J8I8N6"/>
<feature type="region of interest" description="Disordered" evidence="1">
    <location>
        <begin position="62"/>
        <end position="93"/>
    </location>
</feature>
<proteinExistence type="predicted"/>
<name>A0A7J8I8N6_MOLMO</name>
<evidence type="ECO:0000313" key="4">
    <source>
        <dbReference type="Proteomes" id="UP000550707"/>
    </source>
</evidence>
<evidence type="ECO:0000313" key="3">
    <source>
        <dbReference type="EMBL" id="KAF6480620.1"/>
    </source>
</evidence>
<evidence type="ECO:0000256" key="2">
    <source>
        <dbReference type="SAM" id="SignalP"/>
    </source>
</evidence>
<gene>
    <name evidence="3" type="ORF">HJG59_010499</name>
</gene>
<protein>
    <submittedName>
        <fullName evidence="3">Uncharacterized protein</fullName>
    </submittedName>
</protein>
<keyword evidence="4" id="KW-1185">Reference proteome</keyword>